<evidence type="ECO:0000256" key="1">
    <source>
        <dbReference type="ARBA" id="ARBA00022734"/>
    </source>
</evidence>
<keyword evidence="2" id="KW-0677">Repeat</keyword>
<dbReference type="GO" id="GO:0005634">
    <property type="term" value="C:nucleus"/>
    <property type="evidence" value="ECO:0007669"/>
    <property type="project" value="TreeGrafter"/>
</dbReference>
<dbReference type="GO" id="GO:0005829">
    <property type="term" value="C:cytosol"/>
    <property type="evidence" value="ECO:0007669"/>
    <property type="project" value="TreeGrafter"/>
</dbReference>
<dbReference type="FunFam" id="2.60.120.200:FF:000124">
    <property type="entry name" value="Galectin-4"/>
    <property type="match status" value="2"/>
</dbReference>
<dbReference type="AlphaFoldDB" id="A0A8D2Q4E6"/>
<dbReference type="GO" id="GO:0030246">
    <property type="term" value="F:carbohydrate binding"/>
    <property type="evidence" value="ECO:0007669"/>
    <property type="project" value="UniProtKB-UniRule"/>
</dbReference>
<sequence length="331" mass="36743">MALQQPILNPFVPFTGPILGGLNEGKKIQIQGQVHPSVKRFTVNLVCANGDIAFHFNPRFDEGRVVVCNTHQRGQWGSEERSRSMPFQPGVYFELIINVVGHCYQVSVNGNHFLEYKHRLPFHLVQTLHVGGEISVSCISFSGTCAPPPYTPPMNFPPVFDAVAATNACMMFAQPGHGARNASKKKNYQGLRGVTLSNPAVPFQVAIPGNFGPFRKIVIVGNVPFHSNRFHVNLRNTMTGNIALQINPRLKEGVLVRNTCTNSMWGSEERHMSAMPFFPGQAFHMEIACQRNTYEVTVNGIVVFEYIHRIPPGQVDQLEIAGDVTLSCVQY</sequence>
<dbReference type="Gene3D" id="2.60.120.200">
    <property type="match status" value="2"/>
</dbReference>
<name>A0A8D2Q4E6_VARKO</name>
<dbReference type="KEGG" id="vko:123025995"/>
<proteinExistence type="predicted"/>
<dbReference type="InterPro" id="IPR001079">
    <property type="entry name" value="Galectin_CRD"/>
</dbReference>
<dbReference type="Pfam" id="PF00337">
    <property type="entry name" value="Gal-bind_lectin"/>
    <property type="match status" value="2"/>
</dbReference>
<evidence type="ECO:0000256" key="3">
    <source>
        <dbReference type="RuleBase" id="RU102079"/>
    </source>
</evidence>
<accession>A0A8D2Q4E6</accession>
<dbReference type="SUPFAM" id="SSF49899">
    <property type="entry name" value="Concanavalin A-like lectins/glucanases"/>
    <property type="match status" value="2"/>
</dbReference>
<dbReference type="GeneID" id="123025995"/>
<dbReference type="InterPro" id="IPR013320">
    <property type="entry name" value="ConA-like_dom_sf"/>
</dbReference>
<dbReference type="GO" id="GO:0016936">
    <property type="term" value="F:galactoside binding"/>
    <property type="evidence" value="ECO:0007669"/>
    <property type="project" value="TreeGrafter"/>
</dbReference>
<gene>
    <name evidence="5" type="primary">LOC123025995</name>
</gene>
<keyword evidence="6" id="KW-1185">Reference proteome</keyword>
<dbReference type="InterPro" id="IPR044156">
    <property type="entry name" value="Galectin-like"/>
</dbReference>
<reference evidence="5" key="1">
    <citation type="submission" date="2025-08" db="UniProtKB">
        <authorList>
            <consortium name="Ensembl"/>
        </authorList>
    </citation>
    <scope>IDENTIFICATION</scope>
</reference>
<dbReference type="Proteomes" id="UP000694545">
    <property type="component" value="Unplaced"/>
</dbReference>
<keyword evidence="1 3" id="KW-0430">Lectin</keyword>
<dbReference type="PANTHER" id="PTHR11346">
    <property type="entry name" value="GALECTIN"/>
    <property type="match status" value="1"/>
</dbReference>
<dbReference type="SMART" id="SM00276">
    <property type="entry name" value="GLECT"/>
    <property type="match status" value="2"/>
</dbReference>
<dbReference type="GO" id="GO:0032689">
    <property type="term" value="P:negative regulation of type II interferon production"/>
    <property type="evidence" value="ECO:0007669"/>
    <property type="project" value="TreeGrafter"/>
</dbReference>
<evidence type="ECO:0000256" key="2">
    <source>
        <dbReference type="ARBA" id="ARBA00022737"/>
    </source>
</evidence>
<dbReference type="GO" id="GO:2000562">
    <property type="term" value="P:negative regulation of CD4-positive, alpha-beta T cell proliferation"/>
    <property type="evidence" value="ECO:0007669"/>
    <property type="project" value="TreeGrafter"/>
</dbReference>
<dbReference type="PROSITE" id="PS51304">
    <property type="entry name" value="GALECTIN"/>
    <property type="match status" value="2"/>
</dbReference>
<dbReference type="SMART" id="SM00908">
    <property type="entry name" value="Gal-bind_lectin"/>
    <property type="match status" value="2"/>
</dbReference>
<dbReference type="GO" id="GO:0010628">
    <property type="term" value="P:positive regulation of gene expression"/>
    <property type="evidence" value="ECO:0007669"/>
    <property type="project" value="TreeGrafter"/>
</dbReference>
<dbReference type="RefSeq" id="XP_044291156.1">
    <property type="nucleotide sequence ID" value="XM_044435221.1"/>
</dbReference>
<feature type="domain" description="Galectin" evidence="4">
    <location>
        <begin position="203"/>
        <end position="331"/>
    </location>
</feature>
<evidence type="ECO:0000313" key="5">
    <source>
        <dbReference type="Ensembl" id="ENSVKKP00000018748.1"/>
    </source>
</evidence>
<dbReference type="PANTHER" id="PTHR11346:SF186">
    <property type="entry name" value="GALECTIN"/>
    <property type="match status" value="1"/>
</dbReference>
<dbReference type="OMA" id="TYLENCY"/>
<dbReference type="OrthoDB" id="6251307at2759"/>
<organism evidence="5 6">
    <name type="scientific">Varanus komodoensis</name>
    <name type="common">Komodo dragon</name>
    <dbReference type="NCBI Taxonomy" id="61221"/>
    <lineage>
        <taxon>Eukaryota</taxon>
        <taxon>Metazoa</taxon>
        <taxon>Chordata</taxon>
        <taxon>Craniata</taxon>
        <taxon>Vertebrata</taxon>
        <taxon>Euteleostomi</taxon>
        <taxon>Lepidosauria</taxon>
        <taxon>Squamata</taxon>
        <taxon>Bifurcata</taxon>
        <taxon>Unidentata</taxon>
        <taxon>Episquamata</taxon>
        <taxon>Toxicofera</taxon>
        <taxon>Anguimorpha</taxon>
        <taxon>Paleoanguimorpha</taxon>
        <taxon>Varanoidea</taxon>
        <taxon>Varanidae</taxon>
        <taxon>Varanus</taxon>
    </lineage>
</organism>
<evidence type="ECO:0000259" key="4">
    <source>
        <dbReference type="PROSITE" id="PS51304"/>
    </source>
</evidence>
<protein>
    <recommendedName>
        <fullName evidence="3">Galectin</fullName>
    </recommendedName>
</protein>
<evidence type="ECO:0000313" key="6">
    <source>
        <dbReference type="Proteomes" id="UP000694545"/>
    </source>
</evidence>
<dbReference type="Ensembl" id="ENSVKKT00000019213.1">
    <property type="protein sequence ID" value="ENSVKKP00000018748.1"/>
    <property type="gene ID" value="ENSVKKG00000012752.1"/>
</dbReference>
<feature type="domain" description="Galectin" evidence="4">
    <location>
        <begin position="14"/>
        <end position="142"/>
    </location>
</feature>
<reference evidence="5" key="2">
    <citation type="submission" date="2025-09" db="UniProtKB">
        <authorList>
            <consortium name="Ensembl"/>
        </authorList>
    </citation>
    <scope>IDENTIFICATION</scope>
</reference>
<dbReference type="CDD" id="cd00070">
    <property type="entry name" value="GLECT"/>
    <property type="match status" value="2"/>
</dbReference>